<dbReference type="EMBL" id="JAKFHA010000001">
    <property type="protein sequence ID" value="MCF2525623.1"/>
    <property type="molecule type" value="Genomic_DNA"/>
</dbReference>
<reference evidence="1" key="1">
    <citation type="submission" date="2022-01" db="EMBL/GenBank/DDBJ databases">
        <title>Genome-Based Taxonomic Classification of the Phylum Actinobacteria.</title>
        <authorList>
            <person name="Gao Y."/>
        </authorList>
    </citation>
    <scope>NUCLEOTIDE SEQUENCE</scope>
    <source>
        <strain evidence="1">KLBMP 8922</strain>
    </source>
</reference>
<dbReference type="Gene3D" id="1.10.260.40">
    <property type="entry name" value="lambda repressor-like DNA-binding domains"/>
    <property type="match status" value="1"/>
</dbReference>
<sequence>MDARTAVERRHAAWRIDPLEALDPESRRQRADAAAAMAFAKVVYDARTAAGLDEAGLAALAGLTEDDIVCIEESGTVPTPELADRLARALDCDVTLTWSGHGVTAGFTPHAA</sequence>
<gene>
    <name evidence="1" type="ORF">LZ495_00065</name>
</gene>
<evidence type="ECO:0000313" key="1">
    <source>
        <dbReference type="EMBL" id="MCF2525623.1"/>
    </source>
</evidence>
<dbReference type="Proteomes" id="UP001165378">
    <property type="component" value="Unassembled WGS sequence"/>
</dbReference>
<keyword evidence="2" id="KW-1185">Reference proteome</keyword>
<name>A0AA41PTJ3_9ACTN</name>
<dbReference type="RefSeq" id="WP_235049660.1">
    <property type="nucleotide sequence ID" value="NZ_JAKFHA010000001.1"/>
</dbReference>
<dbReference type="SUPFAM" id="SSF47413">
    <property type="entry name" value="lambda repressor-like DNA-binding domains"/>
    <property type="match status" value="1"/>
</dbReference>
<comment type="caution">
    <text evidence="1">The sequence shown here is derived from an EMBL/GenBank/DDBJ whole genome shotgun (WGS) entry which is preliminary data.</text>
</comment>
<organism evidence="1 2">
    <name type="scientific">Yinghuangia soli</name>
    <dbReference type="NCBI Taxonomy" id="2908204"/>
    <lineage>
        <taxon>Bacteria</taxon>
        <taxon>Bacillati</taxon>
        <taxon>Actinomycetota</taxon>
        <taxon>Actinomycetes</taxon>
        <taxon>Kitasatosporales</taxon>
        <taxon>Streptomycetaceae</taxon>
        <taxon>Yinghuangia</taxon>
    </lineage>
</organism>
<dbReference type="GO" id="GO:0003677">
    <property type="term" value="F:DNA binding"/>
    <property type="evidence" value="ECO:0007669"/>
    <property type="project" value="InterPro"/>
</dbReference>
<dbReference type="AlphaFoldDB" id="A0AA41PTJ3"/>
<dbReference type="InterPro" id="IPR001387">
    <property type="entry name" value="Cro/C1-type_HTH"/>
</dbReference>
<dbReference type="InterPro" id="IPR010982">
    <property type="entry name" value="Lambda_DNA-bd_dom_sf"/>
</dbReference>
<proteinExistence type="predicted"/>
<protein>
    <submittedName>
        <fullName evidence="1">Helix-turn-helix domain-containing protein</fullName>
    </submittedName>
</protein>
<evidence type="ECO:0000313" key="2">
    <source>
        <dbReference type="Proteomes" id="UP001165378"/>
    </source>
</evidence>
<accession>A0AA41PTJ3</accession>
<dbReference type="CDD" id="cd00093">
    <property type="entry name" value="HTH_XRE"/>
    <property type="match status" value="1"/>
</dbReference>